<evidence type="ECO:0000259" key="3">
    <source>
        <dbReference type="SMART" id="SM00829"/>
    </source>
</evidence>
<dbReference type="InterPro" id="IPR013149">
    <property type="entry name" value="ADH-like_C"/>
</dbReference>
<keyword evidence="5" id="KW-1185">Reference proteome</keyword>
<evidence type="ECO:0000313" key="5">
    <source>
        <dbReference type="Proteomes" id="UP000009026"/>
    </source>
</evidence>
<dbReference type="InterPro" id="IPR014189">
    <property type="entry name" value="Quinone_OxRdtase_PIG3"/>
</dbReference>
<keyword evidence="2" id="KW-0560">Oxidoreductase</keyword>
<dbReference type="eggNOG" id="COG0604">
    <property type="taxonomic scope" value="Bacteria"/>
</dbReference>
<dbReference type="PANTHER" id="PTHR48106">
    <property type="entry name" value="QUINONE OXIDOREDUCTASE PIG3-RELATED"/>
    <property type="match status" value="1"/>
</dbReference>
<dbReference type="InterPro" id="IPR013154">
    <property type="entry name" value="ADH-like_N"/>
</dbReference>
<dbReference type="CDD" id="cd05276">
    <property type="entry name" value="p53_inducible_oxidoreductase"/>
    <property type="match status" value="1"/>
</dbReference>
<dbReference type="Pfam" id="PF08240">
    <property type="entry name" value="ADH_N"/>
    <property type="match status" value="1"/>
</dbReference>
<gene>
    <name evidence="4" type="ORF">A176_002470</name>
</gene>
<dbReference type="NCBIfam" id="TIGR02824">
    <property type="entry name" value="quinone_pig3"/>
    <property type="match status" value="1"/>
</dbReference>
<dbReference type="GO" id="GO:0070402">
    <property type="term" value="F:NADPH binding"/>
    <property type="evidence" value="ECO:0007669"/>
    <property type="project" value="TreeGrafter"/>
</dbReference>
<dbReference type="PANTHER" id="PTHR48106:SF18">
    <property type="entry name" value="QUINONE OXIDOREDUCTASE PIG3"/>
    <property type="match status" value="1"/>
</dbReference>
<evidence type="ECO:0000256" key="1">
    <source>
        <dbReference type="ARBA" id="ARBA00022857"/>
    </source>
</evidence>
<dbReference type="InterPro" id="IPR036291">
    <property type="entry name" value="NAD(P)-bd_dom_sf"/>
</dbReference>
<organism evidence="4 5">
    <name type="scientific">Pseudomyxococcus hansupus</name>
    <dbReference type="NCBI Taxonomy" id="1297742"/>
    <lineage>
        <taxon>Bacteria</taxon>
        <taxon>Pseudomonadati</taxon>
        <taxon>Myxococcota</taxon>
        <taxon>Myxococcia</taxon>
        <taxon>Myxococcales</taxon>
        <taxon>Cystobacterineae</taxon>
        <taxon>Myxococcaceae</taxon>
        <taxon>Pseudomyxococcus</taxon>
    </lineage>
</organism>
<dbReference type="STRING" id="1297742.A176_002470"/>
<sequence>MHTVPTEVPAMKVLRITRPGGPEVLAEEERPAPAPGPGEIVVRVRATALNRADLLQLRGHYPAPPDVAPDIPGLEYAGEVVAVGPRARRFQPGDRVMGLVGGGAWADQLVTHEREAMPLPEGMDFTDAAALPEAYLTAFDALVLQGEFKPGETVLVHAVASGVGSAAALICRAMGARVVGTGRNAAKLARASEWDVARTVLCDTQPPRFADAVREATGGRGADLCLDLVGGSYVPETLSALAPRGRLMLVGLVAGATTELNLGAVLTKRLRVTGTVLRSRPLEEKIALAQSAERHLLPLFRSGALRPVVDAVVPRADIRQALERMAGNDSVGKLVVRWD</sequence>
<accession>A0A0H4WVE3</accession>
<evidence type="ECO:0000313" key="4">
    <source>
        <dbReference type="EMBL" id="AKQ65558.1"/>
    </source>
</evidence>
<dbReference type="InterPro" id="IPR011032">
    <property type="entry name" value="GroES-like_sf"/>
</dbReference>
<dbReference type="SUPFAM" id="SSF51735">
    <property type="entry name" value="NAD(P)-binding Rossmann-fold domains"/>
    <property type="match status" value="1"/>
</dbReference>
<protein>
    <submittedName>
        <fullName evidence="4">Quinone oxidoreductase</fullName>
    </submittedName>
</protein>
<dbReference type="Proteomes" id="UP000009026">
    <property type="component" value="Chromosome"/>
</dbReference>
<dbReference type="PATRIC" id="fig|1297742.4.peg.2495"/>
<dbReference type="InterPro" id="IPR020843">
    <property type="entry name" value="ER"/>
</dbReference>
<dbReference type="Pfam" id="PF00107">
    <property type="entry name" value="ADH_zinc_N"/>
    <property type="match status" value="1"/>
</dbReference>
<dbReference type="AlphaFoldDB" id="A0A0H4WVE3"/>
<proteinExistence type="predicted"/>
<name>A0A0H4WVE3_9BACT</name>
<dbReference type="Gene3D" id="3.40.50.720">
    <property type="entry name" value="NAD(P)-binding Rossmann-like Domain"/>
    <property type="match status" value="1"/>
</dbReference>
<dbReference type="Gene3D" id="3.90.180.10">
    <property type="entry name" value="Medium-chain alcohol dehydrogenases, catalytic domain"/>
    <property type="match status" value="1"/>
</dbReference>
<evidence type="ECO:0000256" key="2">
    <source>
        <dbReference type="ARBA" id="ARBA00023002"/>
    </source>
</evidence>
<dbReference type="SUPFAM" id="SSF50129">
    <property type="entry name" value="GroES-like"/>
    <property type="match status" value="1"/>
</dbReference>
<dbReference type="GO" id="GO:0016651">
    <property type="term" value="F:oxidoreductase activity, acting on NAD(P)H"/>
    <property type="evidence" value="ECO:0007669"/>
    <property type="project" value="TreeGrafter"/>
</dbReference>
<feature type="domain" description="Enoyl reductase (ER)" evidence="3">
    <location>
        <begin position="20"/>
        <end position="336"/>
    </location>
</feature>
<keyword evidence="1" id="KW-0521">NADP</keyword>
<reference evidence="4 5" key="1">
    <citation type="journal article" date="2016" name="PLoS ONE">
        <title>Complete Genome Sequence and Comparative Genomics of a Novel Myxobacterium Myxococcus hansupus.</title>
        <authorList>
            <person name="Sharma G."/>
            <person name="Narwani T."/>
            <person name="Subramanian S."/>
        </authorList>
    </citation>
    <scope>NUCLEOTIDE SEQUENCE [LARGE SCALE GENOMIC DNA]</scope>
    <source>
        <strain evidence="5">mixupus</strain>
    </source>
</reference>
<dbReference type="KEGG" id="mym:A176_002470"/>
<dbReference type="SMART" id="SM00829">
    <property type="entry name" value="PKS_ER"/>
    <property type="match status" value="1"/>
</dbReference>
<dbReference type="EMBL" id="CP012109">
    <property type="protein sequence ID" value="AKQ65558.1"/>
    <property type="molecule type" value="Genomic_DNA"/>
</dbReference>